<feature type="domain" description="C2H2-type" evidence="7">
    <location>
        <begin position="1167"/>
        <end position="1195"/>
    </location>
</feature>
<reference evidence="8" key="1">
    <citation type="submission" date="2020-06" db="EMBL/GenBank/DDBJ databases">
        <title>Draft genome of Bugula neritina, a colonial animal packing powerful symbionts and potential medicines.</title>
        <authorList>
            <person name="Rayko M."/>
        </authorList>
    </citation>
    <scope>NUCLEOTIDE SEQUENCE [LARGE SCALE GENOMIC DNA]</scope>
    <source>
        <strain evidence="8">Kwan_BN1</strain>
    </source>
</reference>
<feature type="compositionally biased region" description="Basic and acidic residues" evidence="6">
    <location>
        <begin position="85"/>
        <end position="97"/>
    </location>
</feature>
<gene>
    <name evidence="8" type="ORF">EB796_012457</name>
</gene>
<feature type="domain" description="C2H2-type" evidence="7">
    <location>
        <begin position="702"/>
        <end position="729"/>
    </location>
</feature>
<dbReference type="EMBL" id="VXIV02001839">
    <property type="protein sequence ID" value="KAF6029245.1"/>
    <property type="molecule type" value="Genomic_DNA"/>
</dbReference>
<dbReference type="SUPFAM" id="SSF57667">
    <property type="entry name" value="beta-beta-alpha zinc fingers"/>
    <property type="match status" value="5"/>
</dbReference>
<keyword evidence="9" id="KW-1185">Reference proteome</keyword>
<feature type="region of interest" description="Disordered" evidence="6">
    <location>
        <begin position="758"/>
        <end position="780"/>
    </location>
</feature>
<sequence>MEDTGGGVLEADELDDVYTVIPTAPEDPIPDSYPTTPVHQSPTNPSRHRKGHHPASMVPTHTLNGTSSLHTSVISRSPRPSKPSRNRETGSKRRDGLPSHAFSRNYYCRFCSFNTTKSKVHLYHLVDVHGVDYKIFSCDRCDYASRWKCKVIRHRKMIHKINEPKFEPEVHDSRNQTGKRPPPALHTSHLQSPTSSSVDSGTTYRKSTNSPPLLAQKQQQQFSSNQNQSLPPFTPSTSPLLTHPINPFTYTAASERVLVAEKGSTGERGSTVSPIPNSLTQVFRMIGEENSGYLSPSKPAAQLDSSVSRRKQRKPVNIHRVVPTDSAIKDEDEREDNSMDTSPNSLIGLFGRPGSSDGSSTDGILNGPSWRRRLIPTAVTMTTSSAVDNGKLVTSPSEQPLLSKSLHENNNTITGLPFANPPSPQSAAGSHGNHLSNDTINQNQEDNSMDDQFLIKENRVERISIDDEPHYRCVKCNFISKYLWKTNKHVKDSHGTDKDFFQHPGRLSEGCHCREELQKEDQSLKCSFSSTNQKSLHRHTTEHHPKLFQHSTLLNPPASSDLEDSQDEGMLSGEGELYTCELCGYTARNWSKMKEHMIRHSEGTPFACSYCDSKYKRPADLNRHLKIKHNTCLADIGLDGPTLKGVMTSYQSTDDAAAVGENVSLSSLKRPLNSTENSMGGESDDEGDDPKRLCIDEDDVNLQCNKCSYVAKWKSDLERHVKVHSEEKRFGCSVCYKSYKYHGDLNVHIRKAHPNVPIKSSKQISQSVSRPSSMCKTPPPNVQVLSNEVIVNMSHAAIINPLANLGPPSLPSTKPQFSPQHPRVSKLSSSSSTPQMPLLKPAPNIKSSGTLRLNGSSKETVIRLNSDGKPIKKGELDPSTMVHVPGGEFKCLNCCYETNFKSHLDAHMRLHPEKPFQCNFCSYASYWRGDTKKHIEKNHPEMLPEGINPYNLVEQKFEEAVKTSPHRHKPLPEVHNLPTKSDIKSDKAVIWTPPSGGVSEQPKVPPLQPTPATATQKSSNKVRGEDGTSQVLCPHCPYTTTSESRLNAHMATHYNLKIFKCPSCGKRANWKWDIQKHMRTDHPSCVDEVIVLSTEEAKESLDEYLKQHPEQRSKPKIGVSVDYKPDMWQKPKVSTDRRRICSTVTALFILYKQDLSSSSKATSIRPFRCSICARRSNWKCDIRKHYRQVHSDRDDATVELMTKEELIEAGEREEDVEMYYPELKGSNRNNTIRPYKCSVCGKSSKYRWDVTKHIKIIHKDVADAHVVEGEEMLETVDSAPSTPDMSIYEGELTDSPKVRSREPISPDSATRSIKSNGTKIGKLSLCAVC</sequence>
<dbReference type="SMART" id="SM00355">
    <property type="entry name" value="ZnF_C2H2"/>
    <property type="match status" value="14"/>
</dbReference>
<accession>A0A7J7JTL3</accession>
<protein>
    <submittedName>
        <fullName evidence="8">ZNF462</fullName>
    </submittedName>
</protein>
<evidence type="ECO:0000256" key="2">
    <source>
        <dbReference type="ARBA" id="ARBA00022737"/>
    </source>
</evidence>
<feature type="domain" description="C2H2-type" evidence="7">
    <location>
        <begin position="1059"/>
        <end position="1082"/>
    </location>
</feature>
<feature type="domain" description="C2H2-type" evidence="7">
    <location>
        <begin position="606"/>
        <end position="629"/>
    </location>
</feature>
<feature type="compositionally biased region" description="Basic residues" evidence="6">
    <location>
        <begin position="308"/>
        <end position="317"/>
    </location>
</feature>
<feature type="domain" description="C2H2-type" evidence="7">
    <location>
        <begin position="730"/>
        <end position="753"/>
    </location>
</feature>
<evidence type="ECO:0000256" key="1">
    <source>
        <dbReference type="ARBA" id="ARBA00022723"/>
    </source>
</evidence>
<dbReference type="OrthoDB" id="6077919at2759"/>
<dbReference type="PROSITE" id="PS00028">
    <property type="entry name" value="ZINC_FINGER_C2H2_1"/>
    <property type="match status" value="2"/>
</dbReference>
<feature type="region of interest" description="Disordered" evidence="6">
    <location>
        <begin position="290"/>
        <end position="368"/>
    </location>
</feature>
<feature type="compositionally biased region" description="Polar residues" evidence="6">
    <location>
        <begin position="667"/>
        <end position="678"/>
    </location>
</feature>
<feature type="compositionally biased region" description="Basic and acidic residues" evidence="6">
    <location>
        <begin position="1294"/>
        <end position="1304"/>
    </location>
</feature>
<dbReference type="PANTHER" id="PTHR24408:SF58">
    <property type="entry name" value="TRANSCRIPTION FACTOR (TFIIIA), PUTATIVE (AFU_ORTHOLOGUE AFUA_1G05150)-RELATED"/>
    <property type="match status" value="1"/>
</dbReference>
<evidence type="ECO:0000256" key="6">
    <source>
        <dbReference type="SAM" id="MobiDB-lite"/>
    </source>
</evidence>
<evidence type="ECO:0000256" key="5">
    <source>
        <dbReference type="PROSITE-ProRule" id="PRU00042"/>
    </source>
</evidence>
<feature type="compositionally biased region" description="Low complexity" evidence="6">
    <location>
        <begin position="210"/>
        <end position="244"/>
    </location>
</feature>
<dbReference type="PANTHER" id="PTHR24408">
    <property type="entry name" value="ZINC FINGER PROTEIN"/>
    <property type="match status" value="1"/>
</dbReference>
<comment type="caution">
    <text evidence="8">The sequence shown here is derived from an EMBL/GenBank/DDBJ whole genome shotgun (WGS) entry which is preliminary data.</text>
</comment>
<dbReference type="PROSITE" id="PS50157">
    <property type="entry name" value="ZINC_FINGER_C2H2_2"/>
    <property type="match status" value="8"/>
</dbReference>
<feature type="compositionally biased region" description="Polar residues" evidence="6">
    <location>
        <begin position="1017"/>
        <end position="1028"/>
    </location>
</feature>
<keyword evidence="4" id="KW-0862">Zinc</keyword>
<feature type="region of interest" description="Disordered" evidence="6">
    <location>
        <begin position="164"/>
        <end position="245"/>
    </location>
</feature>
<dbReference type="GO" id="GO:0043565">
    <property type="term" value="F:sequence-specific DNA binding"/>
    <property type="evidence" value="ECO:0007669"/>
    <property type="project" value="TreeGrafter"/>
</dbReference>
<evidence type="ECO:0000313" key="8">
    <source>
        <dbReference type="EMBL" id="KAF6029245.1"/>
    </source>
</evidence>
<evidence type="ECO:0000256" key="4">
    <source>
        <dbReference type="ARBA" id="ARBA00022833"/>
    </source>
</evidence>
<feature type="compositionally biased region" description="Polar residues" evidence="6">
    <location>
        <begin position="188"/>
        <end position="209"/>
    </location>
</feature>
<feature type="domain" description="C2H2-type" evidence="7">
    <location>
        <begin position="136"/>
        <end position="164"/>
    </location>
</feature>
<feature type="compositionally biased region" description="Polar residues" evidence="6">
    <location>
        <begin position="826"/>
        <end position="835"/>
    </location>
</feature>
<feature type="compositionally biased region" description="Polar residues" evidence="6">
    <location>
        <begin position="33"/>
        <end position="45"/>
    </location>
</feature>
<keyword evidence="1" id="KW-0479">Metal-binding</keyword>
<feature type="compositionally biased region" description="Low complexity" evidence="6">
    <location>
        <begin position="758"/>
        <end position="773"/>
    </location>
</feature>
<feature type="region of interest" description="Disordered" evidence="6">
    <location>
        <begin position="1275"/>
        <end position="1315"/>
    </location>
</feature>
<feature type="region of interest" description="Disordered" evidence="6">
    <location>
        <begin position="667"/>
        <end position="689"/>
    </location>
</feature>
<feature type="compositionally biased region" description="Polar residues" evidence="6">
    <location>
        <begin position="59"/>
        <end position="74"/>
    </location>
</feature>
<dbReference type="InterPro" id="IPR013087">
    <property type="entry name" value="Znf_C2H2_type"/>
</dbReference>
<feature type="domain" description="C2H2-type" evidence="7">
    <location>
        <begin position="1235"/>
        <end position="1258"/>
    </location>
</feature>
<feature type="region of interest" description="Disordered" evidence="6">
    <location>
        <begin position="809"/>
        <end position="852"/>
    </location>
</feature>
<feature type="compositionally biased region" description="Polar residues" evidence="6">
    <location>
        <begin position="425"/>
        <end position="446"/>
    </location>
</feature>
<dbReference type="InterPro" id="IPR036236">
    <property type="entry name" value="Znf_C2H2_sf"/>
</dbReference>
<evidence type="ECO:0000256" key="3">
    <source>
        <dbReference type="ARBA" id="ARBA00022771"/>
    </source>
</evidence>
<feature type="region of interest" description="Disordered" evidence="6">
    <location>
        <begin position="993"/>
        <end position="1028"/>
    </location>
</feature>
<keyword evidence="3 5" id="KW-0863">Zinc-finger</keyword>
<evidence type="ECO:0000313" key="9">
    <source>
        <dbReference type="Proteomes" id="UP000593567"/>
    </source>
</evidence>
<feature type="compositionally biased region" description="Basic and acidic residues" evidence="6">
    <location>
        <begin position="164"/>
        <end position="174"/>
    </location>
</feature>
<dbReference type="GO" id="GO:0005634">
    <property type="term" value="C:nucleus"/>
    <property type="evidence" value="ECO:0007669"/>
    <property type="project" value="TreeGrafter"/>
</dbReference>
<feature type="domain" description="C2H2-type" evidence="7">
    <location>
        <begin position="578"/>
        <end position="605"/>
    </location>
</feature>
<dbReference type="Proteomes" id="UP000593567">
    <property type="component" value="Unassembled WGS sequence"/>
</dbReference>
<dbReference type="GO" id="GO:0000981">
    <property type="term" value="F:DNA-binding transcription factor activity, RNA polymerase II-specific"/>
    <property type="evidence" value="ECO:0007669"/>
    <property type="project" value="TreeGrafter"/>
</dbReference>
<name>A0A7J7JTL3_BUGNE</name>
<dbReference type="GO" id="GO:0008270">
    <property type="term" value="F:zinc ion binding"/>
    <property type="evidence" value="ECO:0007669"/>
    <property type="project" value="UniProtKB-KW"/>
</dbReference>
<proteinExistence type="predicted"/>
<feature type="region of interest" description="Disordered" evidence="6">
    <location>
        <begin position="1"/>
        <end position="98"/>
    </location>
</feature>
<feature type="region of interest" description="Disordered" evidence="6">
    <location>
        <begin position="409"/>
        <end position="446"/>
    </location>
</feature>
<dbReference type="Gene3D" id="3.30.160.60">
    <property type="entry name" value="Classic Zinc Finger"/>
    <property type="match status" value="6"/>
</dbReference>
<organism evidence="8 9">
    <name type="scientific">Bugula neritina</name>
    <name type="common">Brown bryozoan</name>
    <name type="synonym">Sertularia neritina</name>
    <dbReference type="NCBI Taxonomy" id="10212"/>
    <lineage>
        <taxon>Eukaryota</taxon>
        <taxon>Metazoa</taxon>
        <taxon>Spiralia</taxon>
        <taxon>Lophotrochozoa</taxon>
        <taxon>Bryozoa</taxon>
        <taxon>Gymnolaemata</taxon>
        <taxon>Cheilostomatida</taxon>
        <taxon>Flustrina</taxon>
        <taxon>Buguloidea</taxon>
        <taxon>Bugulidae</taxon>
        <taxon>Bugula</taxon>
    </lineage>
</organism>
<dbReference type="Pfam" id="PF00096">
    <property type="entry name" value="zf-C2H2"/>
    <property type="match status" value="2"/>
</dbReference>
<keyword evidence="2" id="KW-0677">Repeat</keyword>
<dbReference type="Pfam" id="PF13909">
    <property type="entry name" value="zf-H2C2_5"/>
    <property type="match status" value="1"/>
</dbReference>
<evidence type="ECO:0000259" key="7">
    <source>
        <dbReference type="PROSITE" id="PS50157"/>
    </source>
</evidence>